<evidence type="ECO:0000256" key="4">
    <source>
        <dbReference type="ARBA" id="ARBA00022692"/>
    </source>
</evidence>
<accession>A0A381RVN6</accession>
<feature type="transmembrane region" description="Helical" evidence="7">
    <location>
        <begin position="138"/>
        <end position="160"/>
    </location>
</feature>
<keyword evidence="6 7" id="KW-0472">Membrane</keyword>
<keyword evidence="4 7" id="KW-0812">Transmembrane</keyword>
<reference evidence="9" key="1">
    <citation type="submission" date="2018-05" db="EMBL/GenBank/DDBJ databases">
        <authorList>
            <person name="Lanie J.A."/>
            <person name="Ng W.-L."/>
            <person name="Kazmierczak K.M."/>
            <person name="Andrzejewski T.M."/>
            <person name="Davidsen T.M."/>
            <person name="Wayne K.J."/>
            <person name="Tettelin H."/>
            <person name="Glass J.I."/>
            <person name="Rusch D."/>
            <person name="Podicherti R."/>
            <person name="Tsui H.-C.T."/>
            <person name="Winkler M.E."/>
        </authorList>
    </citation>
    <scope>NUCLEOTIDE SEQUENCE</scope>
</reference>
<dbReference type="EMBL" id="UINC01002291">
    <property type="protein sequence ID" value="SUZ95068.1"/>
    <property type="molecule type" value="Genomic_DNA"/>
</dbReference>
<sequence>MSDFLLKLIRPDLAYSSLRDFLELGGDVLLAIMLATFIMWSLIIERYWHYATAQKQISKKVIMGWNERSDHSSWYARRIREKLISEVKQSSERGLIYIKTLVAAAPLLGLLGTVTGMVEVFDVMAITGSSNARAMAAGISKATLPTMSGMVASLSGLFFIAQLESRSKRAVASVEDHLSLS</sequence>
<evidence type="ECO:0000256" key="6">
    <source>
        <dbReference type="ARBA" id="ARBA00023136"/>
    </source>
</evidence>
<dbReference type="PANTHER" id="PTHR30625:SF18">
    <property type="entry name" value="TONB2 ENERGY TRANSDUCTION SYSTEM INNER MEMBRANE COMPONENT EXBB"/>
    <property type="match status" value="1"/>
</dbReference>
<protein>
    <recommendedName>
        <fullName evidence="8">MotA/TolQ/ExbB proton channel domain-containing protein</fullName>
    </recommendedName>
</protein>
<evidence type="ECO:0000259" key="8">
    <source>
        <dbReference type="Pfam" id="PF01618"/>
    </source>
</evidence>
<feature type="transmembrane region" description="Helical" evidence="7">
    <location>
        <begin position="28"/>
        <end position="48"/>
    </location>
</feature>
<dbReference type="PANTHER" id="PTHR30625">
    <property type="entry name" value="PROTEIN TOLQ"/>
    <property type="match status" value="1"/>
</dbReference>
<keyword evidence="3" id="KW-1003">Cell membrane</keyword>
<evidence type="ECO:0000256" key="1">
    <source>
        <dbReference type="ARBA" id="ARBA00004651"/>
    </source>
</evidence>
<comment type="similarity">
    <text evidence="2">Belongs to the ExbB/TolQ family.</text>
</comment>
<dbReference type="AlphaFoldDB" id="A0A381RVN6"/>
<name>A0A381RVN6_9ZZZZ</name>
<dbReference type="GO" id="GO:0017038">
    <property type="term" value="P:protein import"/>
    <property type="evidence" value="ECO:0007669"/>
    <property type="project" value="TreeGrafter"/>
</dbReference>
<feature type="domain" description="MotA/TolQ/ExbB proton channel" evidence="8">
    <location>
        <begin position="68"/>
        <end position="175"/>
    </location>
</feature>
<evidence type="ECO:0000256" key="2">
    <source>
        <dbReference type="ARBA" id="ARBA00010442"/>
    </source>
</evidence>
<evidence type="ECO:0000256" key="3">
    <source>
        <dbReference type="ARBA" id="ARBA00022475"/>
    </source>
</evidence>
<evidence type="ECO:0000256" key="5">
    <source>
        <dbReference type="ARBA" id="ARBA00022989"/>
    </source>
</evidence>
<evidence type="ECO:0000256" key="7">
    <source>
        <dbReference type="SAM" id="Phobius"/>
    </source>
</evidence>
<feature type="transmembrane region" description="Helical" evidence="7">
    <location>
        <begin position="96"/>
        <end position="118"/>
    </location>
</feature>
<dbReference type="InterPro" id="IPR050790">
    <property type="entry name" value="ExbB/TolQ_transport"/>
</dbReference>
<organism evidence="9">
    <name type="scientific">marine metagenome</name>
    <dbReference type="NCBI Taxonomy" id="408172"/>
    <lineage>
        <taxon>unclassified sequences</taxon>
        <taxon>metagenomes</taxon>
        <taxon>ecological metagenomes</taxon>
    </lineage>
</organism>
<evidence type="ECO:0000313" key="9">
    <source>
        <dbReference type="EMBL" id="SUZ95068.1"/>
    </source>
</evidence>
<keyword evidence="5 7" id="KW-1133">Transmembrane helix</keyword>
<proteinExistence type="inferred from homology"/>
<dbReference type="InterPro" id="IPR002898">
    <property type="entry name" value="MotA_ExbB_proton_chnl"/>
</dbReference>
<dbReference type="Pfam" id="PF01618">
    <property type="entry name" value="MotA_ExbB"/>
    <property type="match status" value="1"/>
</dbReference>
<dbReference type="GO" id="GO:0005886">
    <property type="term" value="C:plasma membrane"/>
    <property type="evidence" value="ECO:0007669"/>
    <property type="project" value="UniProtKB-SubCell"/>
</dbReference>
<gene>
    <name evidence="9" type="ORF">METZ01_LOCUS47922</name>
</gene>
<comment type="subcellular location">
    <subcellularLocation>
        <location evidence="1">Cell membrane</location>
        <topology evidence="1">Multi-pass membrane protein</topology>
    </subcellularLocation>
</comment>